<name>A0A316EH73_9ACTN</name>
<evidence type="ECO:0000256" key="1">
    <source>
        <dbReference type="ARBA" id="ARBA00009320"/>
    </source>
</evidence>
<organism evidence="2 3">
    <name type="scientific">Actinoplanes xinjiangensis</name>
    <dbReference type="NCBI Taxonomy" id="512350"/>
    <lineage>
        <taxon>Bacteria</taxon>
        <taxon>Bacillati</taxon>
        <taxon>Actinomycetota</taxon>
        <taxon>Actinomycetes</taxon>
        <taxon>Micromonosporales</taxon>
        <taxon>Micromonosporaceae</taxon>
        <taxon>Actinoplanes</taxon>
    </lineage>
</organism>
<dbReference type="Gene3D" id="3.30.470.10">
    <property type="match status" value="1"/>
</dbReference>
<dbReference type="InterPro" id="IPR043131">
    <property type="entry name" value="BCAT-like_N"/>
</dbReference>
<dbReference type="PANTHER" id="PTHR42743">
    <property type="entry name" value="AMINO-ACID AMINOTRANSFERASE"/>
    <property type="match status" value="1"/>
</dbReference>
<dbReference type="InterPro" id="IPR043132">
    <property type="entry name" value="BCAT-like_C"/>
</dbReference>
<keyword evidence="2" id="KW-0808">Transferase</keyword>
<dbReference type="InterPro" id="IPR050571">
    <property type="entry name" value="Class-IV_PLP-Dep_Aminotrnsfr"/>
</dbReference>
<protein>
    <submittedName>
        <fullName evidence="2">Branched-subunit amino acid aminotransferase/4-amino-4-deoxychorismate lyase</fullName>
    </submittedName>
</protein>
<comment type="similarity">
    <text evidence="1">Belongs to the class-IV pyridoxal-phosphate-dependent aminotransferase family.</text>
</comment>
<dbReference type="EMBL" id="QGGR01000038">
    <property type="protein sequence ID" value="PWK30491.1"/>
    <property type="molecule type" value="Genomic_DNA"/>
</dbReference>
<dbReference type="GO" id="GO:0005829">
    <property type="term" value="C:cytosol"/>
    <property type="evidence" value="ECO:0007669"/>
    <property type="project" value="TreeGrafter"/>
</dbReference>
<reference evidence="2 3" key="1">
    <citation type="submission" date="2018-05" db="EMBL/GenBank/DDBJ databases">
        <title>Genomic Encyclopedia of Archaeal and Bacterial Type Strains, Phase II (KMG-II): from individual species to whole genera.</title>
        <authorList>
            <person name="Goeker M."/>
        </authorList>
    </citation>
    <scope>NUCLEOTIDE SEQUENCE [LARGE SCALE GENOMIC DNA]</scope>
    <source>
        <strain evidence="2 3">DSM 45184</strain>
    </source>
</reference>
<gene>
    <name evidence="2" type="ORF">BC793_13852</name>
</gene>
<comment type="caution">
    <text evidence="2">The sequence shown here is derived from an EMBL/GenBank/DDBJ whole genome shotgun (WGS) entry which is preliminary data.</text>
</comment>
<dbReference type="OrthoDB" id="8912228at2"/>
<keyword evidence="2" id="KW-0456">Lyase</keyword>
<accession>A0A316EH73</accession>
<dbReference type="Gene3D" id="3.20.10.10">
    <property type="entry name" value="D-amino Acid Aminotransferase, subunit A, domain 2"/>
    <property type="match status" value="1"/>
</dbReference>
<dbReference type="GO" id="GO:0008696">
    <property type="term" value="F:4-amino-4-deoxychorismate lyase activity"/>
    <property type="evidence" value="ECO:0007669"/>
    <property type="project" value="TreeGrafter"/>
</dbReference>
<dbReference type="SUPFAM" id="SSF56752">
    <property type="entry name" value="D-aminoacid aminotransferase-like PLP-dependent enzymes"/>
    <property type="match status" value="1"/>
</dbReference>
<dbReference type="InterPro" id="IPR036038">
    <property type="entry name" value="Aminotransferase-like"/>
</dbReference>
<dbReference type="InterPro" id="IPR001544">
    <property type="entry name" value="Aminotrans_IV"/>
</dbReference>
<keyword evidence="3" id="KW-1185">Reference proteome</keyword>
<dbReference type="AlphaFoldDB" id="A0A316EH73"/>
<dbReference type="RefSeq" id="WP_109602561.1">
    <property type="nucleotide sequence ID" value="NZ_BONA01000097.1"/>
</dbReference>
<evidence type="ECO:0000313" key="3">
    <source>
        <dbReference type="Proteomes" id="UP000245697"/>
    </source>
</evidence>
<dbReference type="NCBIfam" id="NF006734">
    <property type="entry name" value="PRK09266.1"/>
    <property type="match status" value="1"/>
</dbReference>
<dbReference type="GO" id="GO:0008153">
    <property type="term" value="P:4-aminobenzoate biosynthetic process"/>
    <property type="evidence" value="ECO:0007669"/>
    <property type="project" value="TreeGrafter"/>
</dbReference>
<dbReference type="GO" id="GO:0008483">
    <property type="term" value="F:transaminase activity"/>
    <property type="evidence" value="ECO:0007669"/>
    <property type="project" value="UniProtKB-KW"/>
</dbReference>
<keyword evidence="2" id="KW-0032">Aminotransferase</keyword>
<dbReference type="Proteomes" id="UP000245697">
    <property type="component" value="Unassembled WGS sequence"/>
</dbReference>
<dbReference type="Pfam" id="PF01063">
    <property type="entry name" value="Aminotran_4"/>
    <property type="match status" value="1"/>
</dbReference>
<dbReference type="PANTHER" id="PTHR42743:SF2">
    <property type="entry name" value="AMINODEOXYCHORISMATE LYASE"/>
    <property type="match status" value="1"/>
</dbReference>
<proteinExistence type="inferred from homology"/>
<sequence>MTHVEINGAAPAVEALHRAAAWGFGHYTSMQVRGRAVAGLDLHLARLREASAELFPDDPAPPDDTITALISHALRDERDASVRVTVLPGMDVMVSVDAPAPDVPRPPLRVRTVQFERQLPHLKHCGTLAQTHQALAARRAGFDDVLFLGREGLICEGSVWNVVFWDGDRVVWPAAPMLAGITMRVLRRTLTDLGLPQTERPLPLGATTGLPAAAATNSHLPDQAIQSIDEIDFPAYGHLTALLRRAWNEVPWQALPPR</sequence>
<evidence type="ECO:0000313" key="2">
    <source>
        <dbReference type="EMBL" id="PWK30491.1"/>
    </source>
</evidence>